<evidence type="ECO:0000256" key="2">
    <source>
        <dbReference type="PIRSR" id="PIRSR601461-1"/>
    </source>
</evidence>
<dbReference type="KEGG" id="pco:PHACADRAFT_262006"/>
<dbReference type="Proteomes" id="UP000008370">
    <property type="component" value="Unassembled WGS sequence"/>
</dbReference>
<keyword evidence="8" id="KW-1185">Reference proteome</keyword>
<dbReference type="PANTHER" id="PTHR47966">
    <property type="entry name" value="BETA-SITE APP-CLEAVING ENZYME, ISOFORM A-RELATED"/>
    <property type="match status" value="1"/>
</dbReference>
<dbReference type="InterPro" id="IPR034164">
    <property type="entry name" value="Pepsin-like_dom"/>
</dbReference>
<evidence type="ECO:0000256" key="3">
    <source>
        <dbReference type="PIRSR" id="PIRSR601461-2"/>
    </source>
</evidence>
<evidence type="ECO:0000313" key="7">
    <source>
        <dbReference type="EMBL" id="EKM51705.1"/>
    </source>
</evidence>
<dbReference type="PROSITE" id="PS51767">
    <property type="entry name" value="PEPTIDASE_A1"/>
    <property type="match status" value="1"/>
</dbReference>
<dbReference type="InParanoid" id="K5VY07"/>
<dbReference type="PRINTS" id="PR00792">
    <property type="entry name" value="PEPSIN"/>
</dbReference>
<dbReference type="EMBL" id="JH930476">
    <property type="protein sequence ID" value="EKM51705.1"/>
    <property type="molecule type" value="Genomic_DNA"/>
</dbReference>
<dbReference type="Pfam" id="PF00026">
    <property type="entry name" value="Asp"/>
    <property type="match status" value="1"/>
</dbReference>
<dbReference type="InterPro" id="IPR033121">
    <property type="entry name" value="PEPTIDASE_A1"/>
</dbReference>
<feature type="chain" id="PRO_5003885126" description="Peptidase A1 domain-containing protein" evidence="5">
    <location>
        <begin position="21"/>
        <end position="548"/>
    </location>
</feature>
<feature type="active site" evidence="2">
    <location>
        <position position="82"/>
    </location>
</feature>
<organism evidence="7 8">
    <name type="scientific">Phanerochaete carnosa (strain HHB-10118-sp)</name>
    <name type="common">White-rot fungus</name>
    <name type="synonym">Peniophora carnosa</name>
    <dbReference type="NCBI Taxonomy" id="650164"/>
    <lineage>
        <taxon>Eukaryota</taxon>
        <taxon>Fungi</taxon>
        <taxon>Dikarya</taxon>
        <taxon>Basidiomycota</taxon>
        <taxon>Agaricomycotina</taxon>
        <taxon>Agaricomycetes</taxon>
        <taxon>Polyporales</taxon>
        <taxon>Phanerochaetaceae</taxon>
        <taxon>Phanerochaete</taxon>
    </lineage>
</organism>
<feature type="active site" evidence="2">
    <location>
        <position position="318"/>
    </location>
</feature>
<dbReference type="PANTHER" id="PTHR47966:SF57">
    <property type="entry name" value="PEPTIDASE A1 DOMAIN-CONTAINING PROTEIN"/>
    <property type="match status" value="1"/>
</dbReference>
<proteinExistence type="inferred from homology"/>
<sequence length="548" mass="57466">MLTASWTVLPLLILPACVSALPFQVPHQRKSVTLPFERRIIARNDLHRRDSLAGVVGVGDLADLFYTVAVQVGSTTTTVNLDTGSSDLWVMSDACHTKACQQSTSQPYTSSTGTSIGASVVLEYGDSTTGTHASGPVVLDTAAVAGLSMDNQPFAAVNDTNNSAVQNGGAGILGLGFPSQSFVQAAVVNQQFNNPSTTDDFVNNIPTDGPLISRLATSGEIEQPMFVITLQRDTIDVSGRGQITIGELPQGVDNSSITWVSVRLYSVEDGGLSPPTFAPGEVYPLRWEIPLDAVYLDGQKLPDTTLTGISTELSALIDTGNSIIRGPQDVVNDILTSVSSVFAANSNAQPTFPCSTPHTLAFGIGGQMFPVDPRDFVSQNNSGDATTCIANNVVSTDPPSNGALFSWSLGDPFLKSNLVAFYYGNLTNPSIDPPRIGFMSTVPQNASTLLQDAVKDAQQDGGQFESTSNVAPTATTVFTIDSTFVAPTTLVASPTSLDNVEATPSVAPTASPTPSTGNKAPSSAARSISYSIFWHTALTVLLPLSILL</sequence>
<evidence type="ECO:0000259" key="6">
    <source>
        <dbReference type="PROSITE" id="PS51767"/>
    </source>
</evidence>
<keyword evidence="5" id="KW-0732">Signal</keyword>
<name>K5VY07_PHACS</name>
<evidence type="ECO:0000313" key="8">
    <source>
        <dbReference type="Proteomes" id="UP000008370"/>
    </source>
</evidence>
<dbReference type="GeneID" id="18918158"/>
<feature type="signal peptide" evidence="5">
    <location>
        <begin position="1"/>
        <end position="20"/>
    </location>
</feature>
<dbReference type="AlphaFoldDB" id="K5VY07"/>
<evidence type="ECO:0000256" key="4">
    <source>
        <dbReference type="SAM" id="MobiDB-lite"/>
    </source>
</evidence>
<dbReference type="InterPro" id="IPR021109">
    <property type="entry name" value="Peptidase_aspartic_dom_sf"/>
</dbReference>
<feature type="compositionally biased region" description="Low complexity" evidence="4">
    <location>
        <begin position="502"/>
        <end position="516"/>
    </location>
</feature>
<feature type="region of interest" description="Disordered" evidence="4">
    <location>
        <begin position="500"/>
        <end position="521"/>
    </location>
</feature>
<evidence type="ECO:0000256" key="1">
    <source>
        <dbReference type="ARBA" id="ARBA00007447"/>
    </source>
</evidence>
<feature type="disulfide bond" evidence="3">
    <location>
        <begin position="95"/>
        <end position="100"/>
    </location>
</feature>
<gene>
    <name evidence="7" type="ORF">PHACADRAFT_262006</name>
</gene>
<feature type="domain" description="Peptidase A1" evidence="6">
    <location>
        <begin position="66"/>
        <end position="439"/>
    </location>
</feature>
<dbReference type="GO" id="GO:0004190">
    <property type="term" value="F:aspartic-type endopeptidase activity"/>
    <property type="evidence" value="ECO:0007669"/>
    <property type="project" value="InterPro"/>
</dbReference>
<dbReference type="OrthoDB" id="3089at2759"/>
<protein>
    <recommendedName>
        <fullName evidence="6">Peptidase A1 domain-containing protein</fullName>
    </recommendedName>
</protein>
<reference evidence="7 8" key="1">
    <citation type="journal article" date="2012" name="BMC Genomics">
        <title>Comparative genomics of the white-rot fungi, Phanerochaete carnosa and P. chrysosporium, to elucidate the genetic basis of the distinct wood types they colonize.</title>
        <authorList>
            <person name="Suzuki H."/>
            <person name="MacDonald J."/>
            <person name="Syed K."/>
            <person name="Salamov A."/>
            <person name="Hori C."/>
            <person name="Aerts A."/>
            <person name="Henrissat B."/>
            <person name="Wiebenga A."/>
            <person name="vanKuyk P.A."/>
            <person name="Barry K."/>
            <person name="Lindquist E."/>
            <person name="LaButti K."/>
            <person name="Lapidus A."/>
            <person name="Lucas S."/>
            <person name="Coutinho P."/>
            <person name="Gong Y."/>
            <person name="Samejima M."/>
            <person name="Mahadevan R."/>
            <person name="Abou-Zaid M."/>
            <person name="de Vries R.P."/>
            <person name="Igarashi K."/>
            <person name="Yadav J.S."/>
            <person name="Grigoriev I.V."/>
            <person name="Master E.R."/>
        </authorList>
    </citation>
    <scope>NUCLEOTIDE SEQUENCE [LARGE SCALE GENOMIC DNA]</scope>
    <source>
        <strain evidence="7 8">HHB-10118-sp</strain>
    </source>
</reference>
<dbReference type="SUPFAM" id="SSF50630">
    <property type="entry name" value="Acid proteases"/>
    <property type="match status" value="1"/>
</dbReference>
<dbReference type="RefSeq" id="XP_007399512.1">
    <property type="nucleotide sequence ID" value="XM_007399450.1"/>
</dbReference>
<dbReference type="Gene3D" id="2.40.70.10">
    <property type="entry name" value="Acid Proteases"/>
    <property type="match status" value="2"/>
</dbReference>
<comment type="similarity">
    <text evidence="1">Belongs to the peptidase A1 family.</text>
</comment>
<accession>K5VY07</accession>
<evidence type="ECO:0000256" key="5">
    <source>
        <dbReference type="SAM" id="SignalP"/>
    </source>
</evidence>
<keyword evidence="3" id="KW-1015">Disulfide bond</keyword>
<dbReference type="HOGENOM" id="CLU_021426_0_0_1"/>
<dbReference type="CDD" id="cd05471">
    <property type="entry name" value="pepsin_like"/>
    <property type="match status" value="1"/>
</dbReference>
<dbReference type="InterPro" id="IPR001461">
    <property type="entry name" value="Aspartic_peptidase_A1"/>
</dbReference>
<dbReference type="GO" id="GO:0006508">
    <property type="term" value="P:proteolysis"/>
    <property type="evidence" value="ECO:0007669"/>
    <property type="project" value="InterPro"/>
</dbReference>